<dbReference type="Proteomes" id="UP000026961">
    <property type="component" value="Chromosome 6"/>
</dbReference>
<dbReference type="Gramene" id="OGLUM06G27040.1">
    <property type="protein sequence ID" value="OGLUM06G27040.1"/>
    <property type="gene ID" value="OGLUM06G27040"/>
</dbReference>
<protein>
    <submittedName>
        <fullName evidence="2">Uncharacterized protein</fullName>
    </submittedName>
</protein>
<name>A0A0E0ADN2_9ORYZ</name>
<accession>A0A0E0ADN2</accession>
<dbReference type="AlphaFoldDB" id="A0A0E0ADN2"/>
<reference evidence="2" key="2">
    <citation type="submission" date="2018-05" db="EMBL/GenBank/DDBJ databases">
        <title>OgluRS3 (Oryza glumaepatula Reference Sequence Version 3).</title>
        <authorList>
            <person name="Zhang J."/>
            <person name="Kudrna D."/>
            <person name="Lee S."/>
            <person name="Talag J."/>
            <person name="Welchert J."/>
            <person name="Wing R.A."/>
        </authorList>
    </citation>
    <scope>NUCLEOTIDE SEQUENCE [LARGE SCALE GENOMIC DNA]</scope>
</reference>
<evidence type="ECO:0000313" key="3">
    <source>
        <dbReference type="Proteomes" id="UP000026961"/>
    </source>
</evidence>
<keyword evidence="3" id="KW-1185">Reference proteome</keyword>
<dbReference type="HOGENOM" id="CLU_2064878_0_0_1"/>
<evidence type="ECO:0000313" key="2">
    <source>
        <dbReference type="EnsemblPlants" id="OGLUM06G27040.1"/>
    </source>
</evidence>
<reference evidence="2" key="1">
    <citation type="submission" date="2015-04" db="UniProtKB">
        <authorList>
            <consortium name="EnsemblPlants"/>
        </authorList>
    </citation>
    <scope>IDENTIFICATION</scope>
</reference>
<organism evidence="2">
    <name type="scientific">Oryza glumipatula</name>
    <dbReference type="NCBI Taxonomy" id="40148"/>
    <lineage>
        <taxon>Eukaryota</taxon>
        <taxon>Viridiplantae</taxon>
        <taxon>Streptophyta</taxon>
        <taxon>Embryophyta</taxon>
        <taxon>Tracheophyta</taxon>
        <taxon>Spermatophyta</taxon>
        <taxon>Magnoliopsida</taxon>
        <taxon>Liliopsida</taxon>
        <taxon>Poales</taxon>
        <taxon>Poaceae</taxon>
        <taxon>BOP clade</taxon>
        <taxon>Oryzoideae</taxon>
        <taxon>Oryzeae</taxon>
        <taxon>Oryzinae</taxon>
        <taxon>Oryza</taxon>
    </lineage>
</organism>
<sequence length="122" mass="13551">MACSDDSSRISISDGGITPDRRFPERSTFGMAPSQLGIGPNHPNFSDVVADPVGVWQRLAVEVVREEQRGELFRFQNKPLMLTKELIVNEKNSSCFRLPISGETCPPMTLRLTRSAFIAVQV</sequence>
<feature type="region of interest" description="Disordered" evidence="1">
    <location>
        <begin position="1"/>
        <end position="37"/>
    </location>
</feature>
<evidence type="ECO:0000256" key="1">
    <source>
        <dbReference type="SAM" id="MobiDB-lite"/>
    </source>
</evidence>
<dbReference type="EnsemblPlants" id="OGLUM06G27040.1">
    <property type="protein sequence ID" value="OGLUM06G27040.1"/>
    <property type="gene ID" value="OGLUM06G27040"/>
</dbReference>
<proteinExistence type="predicted"/>